<comment type="caution">
    <text evidence="2">The sequence shown here is derived from an EMBL/GenBank/DDBJ whole genome shotgun (WGS) entry which is preliminary data.</text>
</comment>
<dbReference type="InterPro" id="IPR011051">
    <property type="entry name" value="RmlC_Cupin_sf"/>
</dbReference>
<name>A0A437M6U4_9SPHN</name>
<evidence type="ECO:0000259" key="1">
    <source>
        <dbReference type="Pfam" id="PF12973"/>
    </source>
</evidence>
<evidence type="ECO:0000313" key="3">
    <source>
        <dbReference type="Proteomes" id="UP000282971"/>
    </source>
</evidence>
<reference evidence="2 3" key="1">
    <citation type="submission" date="2019-01" db="EMBL/GenBank/DDBJ databases">
        <authorList>
            <person name="Chen W.-M."/>
        </authorList>
    </citation>
    <scope>NUCLEOTIDE SEQUENCE [LARGE SCALE GENOMIC DNA]</scope>
    <source>
        <strain evidence="2 3">CCP-7</strain>
    </source>
</reference>
<dbReference type="SUPFAM" id="SSF51182">
    <property type="entry name" value="RmlC-like cupins"/>
    <property type="match status" value="1"/>
</dbReference>
<dbReference type="InterPro" id="IPR014710">
    <property type="entry name" value="RmlC-like_jellyroll"/>
</dbReference>
<gene>
    <name evidence="2" type="ORF">EOD43_05355</name>
</gene>
<feature type="domain" description="ChrR-like cupin" evidence="1">
    <location>
        <begin position="92"/>
        <end position="178"/>
    </location>
</feature>
<dbReference type="Gene3D" id="2.60.120.10">
    <property type="entry name" value="Jelly Rolls"/>
    <property type="match status" value="1"/>
</dbReference>
<protein>
    <recommendedName>
        <fullName evidence="1">ChrR-like cupin domain-containing protein</fullName>
    </recommendedName>
</protein>
<sequence length="183" mass="19717">MTKGLRDTIEDRAIAYVLGALSPEERAAAARERLYNSALDEGIGFAERLFAGLQSGGSAPAPATRDWARIERALGEEQRALDGKHVQPCVDGDWRLHGPRVEFKPLWCDDAILIRCDPGAVEEPHDQPDGLDEHIVVVAGDLVVGGRSFGVGDYIRVPAGTIHSRMSTQAGCLLFTAYVAPAV</sequence>
<accession>A0A437M6U4</accession>
<dbReference type="InterPro" id="IPR025979">
    <property type="entry name" value="ChrR-like_cupin_dom"/>
</dbReference>
<dbReference type="AlphaFoldDB" id="A0A437M6U4"/>
<dbReference type="OrthoDB" id="7593835at2"/>
<organism evidence="2 3">
    <name type="scientific">Sphingomonas crocodyli</name>
    <dbReference type="NCBI Taxonomy" id="1979270"/>
    <lineage>
        <taxon>Bacteria</taxon>
        <taxon>Pseudomonadati</taxon>
        <taxon>Pseudomonadota</taxon>
        <taxon>Alphaproteobacteria</taxon>
        <taxon>Sphingomonadales</taxon>
        <taxon>Sphingomonadaceae</taxon>
        <taxon>Sphingomonas</taxon>
    </lineage>
</organism>
<keyword evidence="3" id="KW-1185">Reference proteome</keyword>
<dbReference type="RefSeq" id="WP_127741792.1">
    <property type="nucleotide sequence ID" value="NZ_SACN01000001.1"/>
</dbReference>
<dbReference type="EMBL" id="SACN01000001">
    <property type="protein sequence ID" value="RVT93313.1"/>
    <property type="molecule type" value="Genomic_DNA"/>
</dbReference>
<evidence type="ECO:0000313" key="2">
    <source>
        <dbReference type="EMBL" id="RVT93313.1"/>
    </source>
</evidence>
<dbReference type="Proteomes" id="UP000282971">
    <property type="component" value="Unassembled WGS sequence"/>
</dbReference>
<proteinExistence type="predicted"/>
<dbReference type="Pfam" id="PF12973">
    <property type="entry name" value="Cupin_7"/>
    <property type="match status" value="1"/>
</dbReference>